<evidence type="ECO:0000313" key="2">
    <source>
        <dbReference type="EMBL" id="ANF87397.1"/>
    </source>
</evidence>
<feature type="domain" description="Dermonecrotic toxin N-terminal" evidence="1">
    <location>
        <begin position="773"/>
        <end position="1043"/>
    </location>
</feature>
<dbReference type="KEGG" id="panr:A7J50_4035"/>
<dbReference type="EMBL" id="CP015600">
    <property type="protein sequence ID" value="ANF87397.1"/>
    <property type="molecule type" value="Genomic_DNA"/>
</dbReference>
<dbReference type="InterPro" id="IPR046673">
    <property type="entry name" value="ToxA_N"/>
</dbReference>
<sequence>MTSSQDYPDDSSDNADADVAAEAALQGIRDELRQRVNVSTHPSRLINQIGLADWRCHASTQALIRLIGRSPKVLTVIRTELRNAFEIDPDSLLFTEHSPSNPPGVSEKVDSLTDRALLLLVQPWVPINTNLFTGLSVKGEPSRRLPYTPLQALERVVALTLFDRLARAHTEHWDTLAQGSWRTRRERWSELHAELFADRAFLARQLNELSSAGMALVQAVIDAPTAEARQRAGGEWACVRVGQVMWPGTPAVAIPGALHFYREGDPDGVPHVVYLPGVARHFYEYPSFVLLQCGVLTLNRLLFRDLWQCLPLSRRNALCRPADLSPALSVVRGLEIKGDALALGAQALLSEQWGNELACAVMINHAHVFSKQRPRPQPLEAVSFLAHVEKARKQLVGGARLGVLREQLLKWDQQRRSEEIIFASTAPGLALRTTEQQVKCYEKGLLALLNPDDPSAETPAYQEFVSLVNQLKVHAQALDTLMQGTQTRLLDLAFWTERPGGAGTLRRGSLFMNAQTEALRCEVQLQHRLKLLSAAHRDLVMEVVEQPLPSKRPGSETQVLWIAVGSEPDAFYSLHNVWVVTTAAAVRVPTRQRPVVLYAFGVKGGVQAFSGLDALTRSIKASLSSRDDSVLWGCVERDKRNDLRAHALRDTLAVRYLPIERKPALAAVQKMLGTYTRLHESTEDITRIFSEVKDAELSRALLTVELEEQLKAPVNSALSQAQANIELLRKAASEAKKWPAWLPDATRAQRKNFRRSQRLYLSSVFAYKNRLEQHLPDLETFARCALTARLSQDGISPQWDIDQPFIDMPDDVQGSFCGGASACPVGDNKIILTPSPTRTTFSLLQLLLHNLDPLAPWTQWRLNRARFLQPDAQQQLNAAYLIRMVSSLDIGGQYDALINQAFYPRIGANYTLSEGRIPELLNRALQAGVAHHLFSAIQRGLTAAAQSVFSTAMAARTPQDLLKNQHELQLYVVHLVGHTMQHDRYIAGIVLMHDKRSGLCLVYWPQATHALILTEYISLQQAHAELNRIGALPDNARALARQVAPGWAFEVLNYPLANVDEGVPAWNILTPTNVLVKGIWQGVEFIRSFRIKHLEPTALADEIEKQTLEQIASDPQDWLAIVATPHSNAQALLYHASVLELQRRTQAASHSGKALEEYRVRRLGEQHDATKRRLVGFFSPFFGLLNDVYELLLVARRYHRYGDPHDAVDVGFMSAFLATDLLSNFVPGPKKVGGGATRIARPALRPALGRIHRFRMTTSEVPHQTQSAVPQLKALAPFKIKGVPEGAVALKGPGKNGVYVKNAEPFVADDTHHYPLYRRRNEQSFRLQNKQAPGQDELILNIHQPREWLLAADAPQPGPSSGVLNPWRAPLPDWQPPDPRTATEPRILQSRTTDTRWLDWRTQVHPNQIVNSPTPGVFEVGMAPTGSGLNARFLRVARPNTSILDPDSGFYRMLPQSHQALSTDISFITRNEPLVSLAEVDIVRWTSTDILDQPIPVSRTPTGGWQNHPALFDRPLEQYVGEAFPTMTNRTREFTVRRMIELSGPRRPVTASHMLGIRATLDGWLPSAPARRGQTDDLLRMLRPIQRGGHSTLVSYQGAAPGFERMDFLPPVMLQPRLHRGGTPVRADRNTAQRAAVRIVLEQQGFTVQDLQVKRYRMRPTHESVAIHPNSPDRIYYISYEWVEMGHVRLNTRLKNGWFYIGFKSYTDAALAVTVSKALQENRLVRILAGIQWPIKGDISPTVYFIKLAPSP</sequence>
<dbReference type="PATRIC" id="fig|219572.3.peg.4149"/>
<evidence type="ECO:0000313" key="3">
    <source>
        <dbReference type="Proteomes" id="UP000077829"/>
    </source>
</evidence>
<gene>
    <name evidence="2" type="ORF">A7J50_4035</name>
</gene>
<evidence type="ECO:0000259" key="1">
    <source>
        <dbReference type="Pfam" id="PF20178"/>
    </source>
</evidence>
<dbReference type="Proteomes" id="UP000077829">
    <property type="component" value="Chromosome"/>
</dbReference>
<feature type="domain" description="Dermonecrotic toxin N-terminal" evidence="1">
    <location>
        <begin position="472"/>
        <end position="626"/>
    </location>
</feature>
<reference evidence="2 3" key="1">
    <citation type="submission" date="2016-05" db="EMBL/GenBank/DDBJ databases">
        <title>Complete genome sequence of Pseudomonas antarctica PAMC 27494.</title>
        <authorList>
            <person name="Lee J."/>
        </authorList>
    </citation>
    <scope>NUCLEOTIDE SEQUENCE [LARGE SCALE GENOMIC DNA]</scope>
    <source>
        <strain evidence="2 3">PAMC 27494</strain>
    </source>
</reference>
<proteinExistence type="predicted"/>
<organism evidence="2 3">
    <name type="scientific">Pseudomonas antarctica</name>
    <dbReference type="NCBI Taxonomy" id="219572"/>
    <lineage>
        <taxon>Bacteria</taxon>
        <taxon>Pseudomonadati</taxon>
        <taxon>Pseudomonadota</taxon>
        <taxon>Gammaproteobacteria</taxon>
        <taxon>Pseudomonadales</taxon>
        <taxon>Pseudomonadaceae</taxon>
        <taxon>Pseudomonas</taxon>
    </lineage>
</organism>
<protein>
    <recommendedName>
        <fullName evidence="1">Dermonecrotic toxin N-terminal domain-containing protein</fullName>
    </recommendedName>
</protein>
<name>A0A172Z4H6_9PSED</name>
<accession>A0A172Z4H6</accession>
<dbReference type="Pfam" id="PF20178">
    <property type="entry name" value="ToxA_N"/>
    <property type="match status" value="2"/>
</dbReference>
<dbReference type="RefSeq" id="WP_064453395.1">
    <property type="nucleotide sequence ID" value="NZ_CP015600.1"/>
</dbReference>